<reference evidence="1" key="1">
    <citation type="journal article" date="2023" name="Insect Mol. Biol.">
        <title>Genome sequencing provides insights into the evolution of gene families encoding plant cell wall-degrading enzymes in longhorned beetles.</title>
        <authorList>
            <person name="Shin N.R."/>
            <person name="Okamura Y."/>
            <person name="Kirsch R."/>
            <person name="Pauchet Y."/>
        </authorList>
    </citation>
    <scope>NUCLEOTIDE SEQUENCE</scope>
    <source>
        <strain evidence="1">RBIC_L_NR</strain>
    </source>
</reference>
<keyword evidence="2" id="KW-1185">Reference proteome</keyword>
<dbReference type="Proteomes" id="UP001162156">
    <property type="component" value="Unassembled WGS sequence"/>
</dbReference>
<proteinExistence type="predicted"/>
<comment type="caution">
    <text evidence="1">The sequence shown here is derived from an EMBL/GenBank/DDBJ whole genome shotgun (WGS) entry which is preliminary data.</text>
</comment>
<gene>
    <name evidence="1" type="ORF">NQ314_002355</name>
</gene>
<evidence type="ECO:0000313" key="2">
    <source>
        <dbReference type="Proteomes" id="UP001162156"/>
    </source>
</evidence>
<evidence type="ECO:0008006" key="3">
    <source>
        <dbReference type="Google" id="ProtNLM"/>
    </source>
</evidence>
<dbReference type="AlphaFoldDB" id="A0AAV8ZQD6"/>
<dbReference type="EMBL" id="JANEYF010000726">
    <property type="protein sequence ID" value="KAJ8968339.1"/>
    <property type="molecule type" value="Genomic_DNA"/>
</dbReference>
<organism evidence="1 2">
    <name type="scientific">Rhamnusium bicolor</name>
    <dbReference type="NCBI Taxonomy" id="1586634"/>
    <lineage>
        <taxon>Eukaryota</taxon>
        <taxon>Metazoa</taxon>
        <taxon>Ecdysozoa</taxon>
        <taxon>Arthropoda</taxon>
        <taxon>Hexapoda</taxon>
        <taxon>Insecta</taxon>
        <taxon>Pterygota</taxon>
        <taxon>Neoptera</taxon>
        <taxon>Endopterygota</taxon>
        <taxon>Coleoptera</taxon>
        <taxon>Polyphaga</taxon>
        <taxon>Cucujiformia</taxon>
        <taxon>Chrysomeloidea</taxon>
        <taxon>Cerambycidae</taxon>
        <taxon>Lepturinae</taxon>
        <taxon>Rhagiini</taxon>
        <taxon>Rhamnusium</taxon>
    </lineage>
</organism>
<protein>
    <recommendedName>
        <fullName evidence="3">DDE-1 domain-containing protein</fullName>
    </recommendedName>
</protein>
<sequence length="85" mass="9876">MVRTSVFELVHKLFYSRNFKIRWSQVTFLDGHNSHVSLELIDAAAKKKYRNILFACPYIASCIAIRCWCIQSRKGILEGNTLKLL</sequence>
<name>A0AAV8ZQD6_9CUCU</name>
<evidence type="ECO:0000313" key="1">
    <source>
        <dbReference type="EMBL" id="KAJ8968339.1"/>
    </source>
</evidence>
<accession>A0AAV8ZQD6</accession>